<keyword evidence="1" id="KW-0472">Membrane</keyword>
<protein>
    <submittedName>
        <fullName evidence="2">Uncharacterized protein</fullName>
    </submittedName>
</protein>
<dbReference type="OrthoDB" id="2417529at2759"/>
<keyword evidence="3" id="KW-1185">Reference proteome</keyword>
<evidence type="ECO:0000313" key="3">
    <source>
        <dbReference type="Proteomes" id="UP000707451"/>
    </source>
</evidence>
<accession>A0A9P8BUT2</accession>
<comment type="caution">
    <text evidence="2">The sequence shown here is derived from an EMBL/GenBank/DDBJ whole genome shotgun (WGS) entry which is preliminary data.</text>
</comment>
<evidence type="ECO:0000256" key="1">
    <source>
        <dbReference type="SAM" id="Phobius"/>
    </source>
</evidence>
<gene>
    <name evidence="2" type="ORF">KI688_010818</name>
</gene>
<organism evidence="2 3">
    <name type="scientific">Linnemannia hyalina</name>
    <dbReference type="NCBI Taxonomy" id="64524"/>
    <lineage>
        <taxon>Eukaryota</taxon>
        <taxon>Fungi</taxon>
        <taxon>Fungi incertae sedis</taxon>
        <taxon>Mucoromycota</taxon>
        <taxon>Mortierellomycotina</taxon>
        <taxon>Mortierellomycetes</taxon>
        <taxon>Mortierellales</taxon>
        <taxon>Mortierellaceae</taxon>
        <taxon>Linnemannia</taxon>
    </lineage>
</organism>
<dbReference type="EMBL" id="JAHRHY010000006">
    <property type="protein sequence ID" value="KAG9068543.1"/>
    <property type="molecule type" value="Genomic_DNA"/>
</dbReference>
<reference evidence="2" key="1">
    <citation type="submission" date="2021-06" db="EMBL/GenBank/DDBJ databases">
        <title>Genome Sequence of Mortierella hyaline Strain SCG-10, a Cold-Adapted, Nitrate-Reducing Fungus Isolated from Soil in Minnesota, USA.</title>
        <authorList>
            <person name="Aldossari N."/>
        </authorList>
    </citation>
    <scope>NUCLEOTIDE SEQUENCE</scope>
    <source>
        <strain evidence="2">SCG-10</strain>
    </source>
</reference>
<dbReference type="Proteomes" id="UP000707451">
    <property type="component" value="Unassembled WGS sequence"/>
</dbReference>
<feature type="transmembrane region" description="Helical" evidence="1">
    <location>
        <begin position="98"/>
        <end position="119"/>
    </location>
</feature>
<sequence>MTADKSTIYRSCYPSRKAISMYTSLNTPFLIPVPNKDPAPPAIWGLISLGDGKLQLYNLTGGTTFNTPKIFQTNRPYTLFPTTVEDPQHPPVTKSTTFGMLLGVAAFGLLMSVYGMFVYRRSRRTESLMAVKGGVNRQAYGEDGCDSLPRYTPREHPADLSGFFVGMFHGRATRHPSYKTTLSVNLSRPATRATMLTFPSTFAD</sequence>
<evidence type="ECO:0000313" key="2">
    <source>
        <dbReference type="EMBL" id="KAG9068543.1"/>
    </source>
</evidence>
<keyword evidence="1" id="KW-1133">Transmembrane helix</keyword>
<dbReference type="AlphaFoldDB" id="A0A9P8BUT2"/>
<keyword evidence="1" id="KW-0812">Transmembrane</keyword>
<proteinExistence type="predicted"/>
<name>A0A9P8BUT2_9FUNG</name>